<dbReference type="InterPro" id="IPR025194">
    <property type="entry name" value="RodZ-like_C"/>
</dbReference>
<evidence type="ECO:0000313" key="4">
    <source>
        <dbReference type="Proteomes" id="UP000014184"/>
    </source>
</evidence>
<feature type="region of interest" description="Disordered" evidence="1">
    <location>
        <begin position="115"/>
        <end position="136"/>
    </location>
</feature>
<proteinExistence type="predicted"/>
<evidence type="ECO:0000256" key="1">
    <source>
        <dbReference type="SAM" id="MobiDB-lite"/>
    </source>
</evidence>
<evidence type="ECO:0000313" key="3">
    <source>
        <dbReference type="EMBL" id="EOR69954.1"/>
    </source>
</evidence>
<comment type="caution">
    <text evidence="3">The sequence shown here is derived from an EMBL/GenBank/DDBJ whole genome shotgun (WGS) entry which is preliminary data.</text>
</comment>
<sequence>MAIAGAIALLVILVVLGGYFFYRSLPGNSEVLVPNESGGSLSAPQQLDASATEKQKALYIRVVGESSDVLVRVPGGEVLIDTTMTQGEYVSYDKPRMDVTLGDPSAVEVYVNGEPKDVSNEEPGYTFTVESESESE</sequence>
<feature type="domain" description="Cytoskeleton protein RodZ-like C-terminal" evidence="2">
    <location>
        <begin position="65"/>
        <end position="124"/>
    </location>
</feature>
<evidence type="ECO:0000259" key="2">
    <source>
        <dbReference type="Pfam" id="PF13464"/>
    </source>
</evidence>
<gene>
    <name evidence="3" type="ORF">TM51_15431</name>
</gene>
<dbReference type="RefSeq" id="WP_011293426.1">
    <property type="nucleotide sequence ID" value="NZ_AOSG01000087.1"/>
</dbReference>
<dbReference type="Proteomes" id="UP000014184">
    <property type="component" value="Unassembled WGS sequence"/>
</dbReference>
<dbReference type="EMBL" id="AOSG01000087">
    <property type="protein sequence ID" value="EOR69954.1"/>
    <property type="molecule type" value="Genomic_DNA"/>
</dbReference>
<dbReference type="AlphaFoldDB" id="A0A9P2T6V5"/>
<dbReference type="Pfam" id="PF13464">
    <property type="entry name" value="RodZ_C"/>
    <property type="match status" value="1"/>
</dbReference>
<organism evidence="3 4">
    <name type="scientific">Thermobifida fusca TM51</name>
    <dbReference type="NCBI Taxonomy" id="1169414"/>
    <lineage>
        <taxon>Bacteria</taxon>
        <taxon>Bacillati</taxon>
        <taxon>Actinomycetota</taxon>
        <taxon>Actinomycetes</taxon>
        <taxon>Streptosporangiales</taxon>
        <taxon>Nocardiopsidaceae</taxon>
        <taxon>Thermobifida</taxon>
    </lineage>
</organism>
<name>A0A9P2T6V5_THEFU</name>
<protein>
    <recommendedName>
        <fullName evidence="2">Cytoskeleton protein RodZ-like C-terminal domain-containing protein</fullName>
    </recommendedName>
</protein>
<keyword evidence="4" id="KW-1185">Reference proteome</keyword>
<reference evidence="3 4" key="1">
    <citation type="journal article" date="2013" name="Genome Announc.">
        <title>Draft Genome Sequence of the Lignocellulose Decomposer Thermobifida fusca Strain TM51.</title>
        <authorList>
            <person name="Toth A."/>
            <person name="Barna T."/>
            <person name="Nagy I."/>
            <person name="Horvath B."/>
            <person name="Nagy I."/>
            <person name="Tancsics A."/>
            <person name="Kriszt B."/>
            <person name="Baka E."/>
            <person name="Fekete C."/>
            <person name="Kukolya J."/>
        </authorList>
    </citation>
    <scope>NUCLEOTIDE SEQUENCE [LARGE SCALE GENOMIC DNA]</scope>
    <source>
        <strain evidence="3 4">TM51</strain>
    </source>
</reference>
<accession>A0A9P2T6V5</accession>